<dbReference type="FunFam" id="3.40.50.300:FF:000006">
    <property type="entry name" value="DNA-binding transcriptional regulator NtrC"/>
    <property type="match status" value="1"/>
</dbReference>
<dbReference type="SUPFAM" id="SSF55781">
    <property type="entry name" value="GAF domain-like"/>
    <property type="match status" value="1"/>
</dbReference>
<dbReference type="Gene3D" id="1.10.10.60">
    <property type="entry name" value="Homeodomain-like"/>
    <property type="match status" value="1"/>
</dbReference>
<dbReference type="OrthoDB" id="9771372at2"/>
<organism evidence="7 8">
    <name type="scientific">Sulfoacidibacillus thermotolerans</name>
    <name type="common">Acidibacillus sulfuroxidans</name>
    <dbReference type="NCBI Taxonomy" id="1765684"/>
    <lineage>
        <taxon>Bacteria</taxon>
        <taxon>Bacillati</taxon>
        <taxon>Bacillota</taxon>
        <taxon>Bacilli</taxon>
        <taxon>Bacillales</taxon>
        <taxon>Alicyclobacillaceae</taxon>
        <taxon>Sulfoacidibacillus</taxon>
    </lineage>
</organism>
<dbReference type="InterPro" id="IPR003593">
    <property type="entry name" value="AAA+_ATPase"/>
</dbReference>
<keyword evidence="3" id="KW-0805">Transcription regulation</keyword>
<protein>
    <recommendedName>
        <fullName evidence="6">Sigma-54 factor interaction domain-containing protein</fullName>
    </recommendedName>
</protein>
<dbReference type="Pfam" id="PF25601">
    <property type="entry name" value="AAA_lid_14"/>
    <property type="match status" value="1"/>
</dbReference>
<dbReference type="InterPro" id="IPR002078">
    <property type="entry name" value="Sigma_54_int"/>
</dbReference>
<keyword evidence="2" id="KW-0067">ATP-binding</keyword>
<feature type="domain" description="Sigma-54 factor interaction" evidence="6">
    <location>
        <begin position="285"/>
        <end position="514"/>
    </location>
</feature>
<dbReference type="Proteomes" id="UP000245380">
    <property type="component" value="Unassembled WGS sequence"/>
</dbReference>
<reference evidence="7 8" key="1">
    <citation type="submission" date="2016-11" db="EMBL/GenBank/DDBJ databases">
        <title>Comparative genomics of Acidibacillus ferroxidans species.</title>
        <authorList>
            <person name="Oliveira G."/>
            <person name="Nunes G."/>
            <person name="Oliveira R."/>
            <person name="Araujo F."/>
            <person name="Salim A."/>
            <person name="Scholte L."/>
            <person name="Morais D."/>
            <person name="Nancucheo I."/>
            <person name="Johnson D.B."/>
            <person name="Grail B."/>
            <person name="Bittencourt J."/>
            <person name="Valadares R."/>
        </authorList>
    </citation>
    <scope>NUCLEOTIDE SEQUENCE [LARGE SCALE GENOMIC DNA]</scope>
    <source>
        <strain evidence="7 8">Y002</strain>
    </source>
</reference>
<comment type="caution">
    <text evidence="7">The sequence shown here is derived from an EMBL/GenBank/DDBJ whole genome shotgun (WGS) entry which is preliminary data.</text>
</comment>
<keyword evidence="8" id="KW-1185">Reference proteome</keyword>
<keyword evidence="4" id="KW-0238">DNA-binding</keyword>
<dbReference type="SMART" id="SM00382">
    <property type="entry name" value="AAA"/>
    <property type="match status" value="1"/>
</dbReference>
<dbReference type="PRINTS" id="PR01590">
    <property type="entry name" value="HTHFIS"/>
</dbReference>
<dbReference type="GO" id="GO:0005524">
    <property type="term" value="F:ATP binding"/>
    <property type="evidence" value="ECO:0007669"/>
    <property type="project" value="UniProtKB-KW"/>
</dbReference>
<name>A0A2U3D9A8_SULT2</name>
<dbReference type="InterPro" id="IPR058031">
    <property type="entry name" value="AAA_lid_NorR"/>
</dbReference>
<dbReference type="CDD" id="cd00009">
    <property type="entry name" value="AAA"/>
    <property type="match status" value="1"/>
</dbReference>
<evidence type="ECO:0000256" key="2">
    <source>
        <dbReference type="ARBA" id="ARBA00022840"/>
    </source>
</evidence>
<dbReference type="PROSITE" id="PS00688">
    <property type="entry name" value="SIGMA54_INTERACT_3"/>
    <property type="match status" value="1"/>
</dbReference>
<dbReference type="PROSITE" id="PS00676">
    <property type="entry name" value="SIGMA54_INTERACT_2"/>
    <property type="match status" value="1"/>
</dbReference>
<keyword evidence="1" id="KW-0547">Nucleotide-binding</keyword>
<dbReference type="SUPFAM" id="SSF52540">
    <property type="entry name" value="P-loop containing nucleoside triphosphate hydrolases"/>
    <property type="match status" value="1"/>
</dbReference>
<dbReference type="EMBL" id="MPDK01000008">
    <property type="protein sequence ID" value="PWI57854.1"/>
    <property type="molecule type" value="Genomic_DNA"/>
</dbReference>
<dbReference type="Gene3D" id="1.10.8.60">
    <property type="match status" value="1"/>
</dbReference>
<evidence type="ECO:0000313" key="7">
    <source>
        <dbReference type="EMBL" id="PWI57854.1"/>
    </source>
</evidence>
<dbReference type="AlphaFoldDB" id="A0A2U3D9A8"/>
<dbReference type="InterPro" id="IPR003018">
    <property type="entry name" value="GAF"/>
</dbReference>
<sequence>MTLPNHQNVIKASWIRSKQYGIPSTQSVTEFLEPSDLKFLKEKDSHLLQEILPNLERLYPYAHSQQSMLIVSNAQGYILHSKGDPHFIEHAVKIKLMEGAGWGEHARGTNAIGTALQEQNTVYVLGNEHYCEPNRTLYCVASPVFDPQGQLVAILDVSGYHGDFHPSLPYLVDTMARQIEDLLLFRSEKSQLVIEVTYQNQTRYLLAFDQDGRFVGGNREGRTLPLTESTVRTTGKNDFLRKLFHDRSQSFSNNLDDYKFSILIDRRSRVVSFAQSHETKRETPLFCRDQTMEQALQLAKRAASSEINVLIYGESGTGKELIAKFIHEQSVRSKGPLITMNCGAVSPSLLHSELFGYEGKAFTGASAQGQIGKFEAANGGTLFLDEIADMPEDMQKAMLRVLQERMITRIGGHRQIAIDVRIIAASNRNLWEEVQKNHFRLDLYFRLLGAQIHLPPLRSRTDRLELAEKLLCQIAAELKIDLPVLSTETKQFILSHDWPGNIRELIAVLRQGAFLANRGVIEIEQLRHHMFLPQSVTSEQEQSLNLKNIENEVILDTLNKTGGNITEASRLLGIGRNTLYRRLKKMKTKSQTTW</sequence>
<evidence type="ECO:0000256" key="4">
    <source>
        <dbReference type="ARBA" id="ARBA00023125"/>
    </source>
</evidence>
<dbReference type="InterPro" id="IPR025943">
    <property type="entry name" value="Sigma_54_int_dom_ATP-bd_2"/>
</dbReference>
<accession>A0A2U3D9A8</accession>
<dbReference type="InterPro" id="IPR002197">
    <property type="entry name" value="HTH_Fis"/>
</dbReference>
<dbReference type="Pfam" id="PF01590">
    <property type="entry name" value="GAF"/>
    <property type="match status" value="1"/>
</dbReference>
<gene>
    <name evidence="7" type="ORF">BM613_06635</name>
</gene>
<dbReference type="Pfam" id="PF00158">
    <property type="entry name" value="Sigma54_activat"/>
    <property type="match status" value="1"/>
</dbReference>
<proteinExistence type="predicted"/>
<dbReference type="InterPro" id="IPR009057">
    <property type="entry name" value="Homeodomain-like_sf"/>
</dbReference>
<dbReference type="PANTHER" id="PTHR32071">
    <property type="entry name" value="TRANSCRIPTIONAL REGULATORY PROTEIN"/>
    <property type="match status" value="1"/>
</dbReference>
<dbReference type="InterPro" id="IPR027417">
    <property type="entry name" value="P-loop_NTPase"/>
</dbReference>
<dbReference type="Gene3D" id="3.30.450.40">
    <property type="match status" value="1"/>
</dbReference>
<dbReference type="GO" id="GO:0006355">
    <property type="term" value="P:regulation of DNA-templated transcription"/>
    <property type="evidence" value="ECO:0007669"/>
    <property type="project" value="InterPro"/>
</dbReference>
<dbReference type="PANTHER" id="PTHR32071:SF57">
    <property type="entry name" value="C4-DICARBOXYLATE TRANSPORT TRANSCRIPTIONAL REGULATORY PROTEIN DCTD"/>
    <property type="match status" value="1"/>
</dbReference>
<evidence type="ECO:0000313" key="8">
    <source>
        <dbReference type="Proteomes" id="UP000245380"/>
    </source>
</evidence>
<evidence type="ECO:0000256" key="5">
    <source>
        <dbReference type="ARBA" id="ARBA00023163"/>
    </source>
</evidence>
<dbReference type="RefSeq" id="WP_109430390.1">
    <property type="nucleotide sequence ID" value="NZ_MPDK01000008.1"/>
</dbReference>
<dbReference type="InterPro" id="IPR025662">
    <property type="entry name" value="Sigma_54_int_dom_ATP-bd_1"/>
</dbReference>
<dbReference type="PROSITE" id="PS50045">
    <property type="entry name" value="SIGMA54_INTERACT_4"/>
    <property type="match status" value="1"/>
</dbReference>
<dbReference type="PROSITE" id="PS00675">
    <property type="entry name" value="SIGMA54_INTERACT_1"/>
    <property type="match status" value="1"/>
</dbReference>
<keyword evidence="5" id="KW-0804">Transcription</keyword>
<evidence type="ECO:0000259" key="6">
    <source>
        <dbReference type="PROSITE" id="PS50045"/>
    </source>
</evidence>
<evidence type="ECO:0000256" key="1">
    <source>
        <dbReference type="ARBA" id="ARBA00022741"/>
    </source>
</evidence>
<dbReference type="Gene3D" id="3.40.50.300">
    <property type="entry name" value="P-loop containing nucleotide triphosphate hydrolases"/>
    <property type="match status" value="1"/>
</dbReference>
<dbReference type="InterPro" id="IPR029016">
    <property type="entry name" value="GAF-like_dom_sf"/>
</dbReference>
<dbReference type="SUPFAM" id="SSF46689">
    <property type="entry name" value="Homeodomain-like"/>
    <property type="match status" value="1"/>
</dbReference>
<evidence type="ECO:0000256" key="3">
    <source>
        <dbReference type="ARBA" id="ARBA00023015"/>
    </source>
</evidence>
<dbReference type="GO" id="GO:0043565">
    <property type="term" value="F:sequence-specific DNA binding"/>
    <property type="evidence" value="ECO:0007669"/>
    <property type="project" value="InterPro"/>
</dbReference>
<dbReference type="Pfam" id="PF02954">
    <property type="entry name" value="HTH_8"/>
    <property type="match status" value="1"/>
</dbReference>
<dbReference type="InterPro" id="IPR025944">
    <property type="entry name" value="Sigma_54_int_dom_CS"/>
</dbReference>